<dbReference type="EMBL" id="JACSPQ010000001">
    <property type="protein sequence ID" value="MBD8001700.1"/>
    <property type="molecule type" value="Genomic_DNA"/>
</dbReference>
<evidence type="ECO:0000313" key="3">
    <source>
        <dbReference type="Proteomes" id="UP000616346"/>
    </source>
</evidence>
<organism evidence="2 3">
    <name type="scientific">Phocaeicola faecium</name>
    <dbReference type="NCBI Taxonomy" id="2762213"/>
    <lineage>
        <taxon>Bacteria</taxon>
        <taxon>Pseudomonadati</taxon>
        <taxon>Bacteroidota</taxon>
        <taxon>Bacteroidia</taxon>
        <taxon>Bacteroidales</taxon>
        <taxon>Bacteroidaceae</taxon>
        <taxon>Phocaeicola</taxon>
    </lineage>
</organism>
<accession>A0ABR8VAF4</accession>
<dbReference type="CDD" id="cd00063">
    <property type="entry name" value="FN3"/>
    <property type="match status" value="1"/>
</dbReference>
<evidence type="ECO:0000259" key="1">
    <source>
        <dbReference type="Pfam" id="PF13201"/>
    </source>
</evidence>
<dbReference type="InterPro" id="IPR038653">
    <property type="entry name" value="Put_CMD_sf"/>
</dbReference>
<dbReference type="InterPro" id="IPR003961">
    <property type="entry name" value="FN3_dom"/>
</dbReference>
<protein>
    <submittedName>
        <fullName evidence="2">PCMD domain-containing protein</fullName>
    </submittedName>
</protein>
<dbReference type="Gene3D" id="2.60.40.2340">
    <property type="match status" value="2"/>
</dbReference>
<dbReference type="InterPro" id="IPR025112">
    <property type="entry name" value="PCMD"/>
</dbReference>
<evidence type="ECO:0000313" key="2">
    <source>
        <dbReference type="EMBL" id="MBD8001700.1"/>
    </source>
</evidence>
<dbReference type="Proteomes" id="UP000616346">
    <property type="component" value="Unassembled WGS sequence"/>
</dbReference>
<comment type="caution">
    <text evidence="2">The sequence shown here is derived from an EMBL/GenBank/DDBJ whole genome shotgun (WGS) entry which is preliminary data.</text>
</comment>
<feature type="domain" description="Putative carbohydrate metabolism" evidence="1">
    <location>
        <begin position="323"/>
        <end position="548"/>
    </location>
</feature>
<dbReference type="Gene3D" id="2.60.120.890">
    <property type="entry name" value="BT2081, beta-jelly-roll domain"/>
    <property type="match status" value="1"/>
</dbReference>
<dbReference type="InterPro" id="IPR013783">
    <property type="entry name" value="Ig-like_fold"/>
</dbReference>
<dbReference type="RefSeq" id="WP_191709820.1">
    <property type="nucleotide sequence ID" value="NZ_JACSPQ010000001.1"/>
</dbReference>
<gene>
    <name evidence="2" type="ORF">H9626_05625</name>
</gene>
<dbReference type="Pfam" id="PF13201">
    <property type="entry name" value="PCMD"/>
    <property type="match status" value="1"/>
</dbReference>
<name>A0ABR8VAF4_9BACT</name>
<keyword evidence="3" id="KW-1185">Reference proteome</keyword>
<proteinExistence type="predicted"/>
<dbReference type="Gene3D" id="2.60.40.10">
    <property type="entry name" value="Immunoglobulins"/>
    <property type="match status" value="1"/>
</dbReference>
<sequence length="550" mass="60199">MTKKIVYIAAGLLALNACKIENDIPYPIVEGNIESFAVEGQCAAPDGSGNQAVISTSNRTVTLYVDDTVDLTKLRITQFAVSSEATIQVDSSVCVDYSKFPTTGFETLDNTADTRVNFTNPVKFTLQTYQDYQWTVNVTQIIERNIDVTGQISSVIDTENRIAIIYVSTDTDLSNIQVNTMNLGGASGTVTPDPTTVHDFSSAQQFLVSQGWEDTAKEWTVYVYHSEGSTSTASIFPRTTSATISGNIQSGQTPVISYKETSASNWTELSSSAVTVSGTSYSADITGLTGGTSYQYQVAINGSTVTSESFTTAPATPLTNGGFEDWWSETTSSGRTLWHPGVQGENTYWTTGNEGATIIANSNSVPETEIVYSGTRAACLQTKWLTMKLAAGNLFTGDFQTDGTHGILTLGREFSAFPSTLRMHLKYTTSTISRTPTERDDWDYMKGQNDTCHVYIALTTEKIELRTRRYDIFNKRASSVIAYGEYQSGVDVSGSERNGYAQIDVPLEYYRTNVTPQYLIIVCSSSKYGNLFVGGESSTMYLDEMELIYE</sequence>
<reference evidence="2 3" key="1">
    <citation type="submission" date="2020-08" db="EMBL/GenBank/DDBJ databases">
        <title>A Genomic Blueprint of the Chicken Gut Microbiome.</title>
        <authorList>
            <person name="Gilroy R."/>
            <person name="Ravi A."/>
            <person name="Getino M."/>
            <person name="Pursley I."/>
            <person name="Horton D.L."/>
            <person name="Alikhan N.-F."/>
            <person name="Baker D."/>
            <person name="Gharbi K."/>
            <person name="Hall N."/>
            <person name="Watson M."/>
            <person name="Adriaenssens E.M."/>
            <person name="Foster-Nyarko E."/>
            <person name="Jarju S."/>
            <person name="Secka A."/>
            <person name="Antonio M."/>
            <person name="Oren A."/>
            <person name="Chaudhuri R."/>
            <person name="La Ragione R.M."/>
            <person name="Hildebrand F."/>
            <person name="Pallen M.J."/>
        </authorList>
    </citation>
    <scope>NUCLEOTIDE SEQUENCE [LARGE SCALE GENOMIC DNA]</scope>
    <source>
        <strain evidence="2 3">Sa1YUN3</strain>
    </source>
</reference>